<sequence length="64" mass="7033">MRQWLNARTNASTLLLCRADYQGTGVCSRRAGSLTLYGTGEKPIDVKIGMAIDGEMSVADWRAR</sequence>
<dbReference type="Proteomes" id="UP000282086">
    <property type="component" value="Chromosome"/>
</dbReference>
<dbReference type="EMBL" id="LR134140">
    <property type="protein sequence ID" value="VDZ95107.1"/>
    <property type="molecule type" value="Genomic_DNA"/>
</dbReference>
<proteinExistence type="predicted"/>
<dbReference type="EC" id="3.1.2.-" evidence="1"/>
<organism evidence="1 2">
    <name type="scientific">Salmonella enterica I</name>
    <dbReference type="NCBI Taxonomy" id="59201"/>
    <lineage>
        <taxon>Bacteria</taxon>
        <taxon>Pseudomonadati</taxon>
        <taxon>Pseudomonadota</taxon>
        <taxon>Gammaproteobacteria</taxon>
        <taxon>Enterobacterales</taxon>
        <taxon>Enterobacteriaceae</taxon>
        <taxon>Salmonella</taxon>
    </lineage>
</organism>
<accession>A0A447MVK3</accession>
<reference evidence="1 2" key="1">
    <citation type="submission" date="2018-12" db="EMBL/GenBank/DDBJ databases">
        <authorList>
            <consortium name="Pathogen Informatics"/>
        </authorList>
    </citation>
    <scope>NUCLEOTIDE SEQUENCE [LARGE SCALE GENOMIC DNA]</scope>
    <source>
        <strain evidence="1 2">NCTC129</strain>
    </source>
</reference>
<dbReference type="GO" id="GO:0016787">
    <property type="term" value="F:hydrolase activity"/>
    <property type="evidence" value="ECO:0007669"/>
    <property type="project" value="UniProtKB-KW"/>
</dbReference>
<evidence type="ECO:0000313" key="2">
    <source>
        <dbReference type="Proteomes" id="UP000282086"/>
    </source>
</evidence>
<name>A0A447MVK3_SALET</name>
<evidence type="ECO:0000313" key="1">
    <source>
        <dbReference type="EMBL" id="VDZ95107.1"/>
    </source>
</evidence>
<protein>
    <submittedName>
        <fullName evidence="1">Acyl-CoA thioester hydrolase YbgC</fullName>
        <ecNumber evidence="1">3.1.2.-</ecNumber>
    </submittedName>
</protein>
<gene>
    <name evidence="1" type="primary">SBOV07181_1</name>
    <name evidence="1" type="ORF">NCTC129_01210</name>
</gene>
<keyword evidence="1" id="KW-0378">Hydrolase</keyword>
<dbReference type="AlphaFoldDB" id="A0A447MVK3"/>